<proteinExistence type="predicted"/>
<dbReference type="AlphaFoldDB" id="A0A6A4H9P5"/>
<gene>
    <name evidence="1" type="ORF">BT96DRAFT_186332</name>
</gene>
<protein>
    <submittedName>
        <fullName evidence="1">Uncharacterized protein</fullName>
    </submittedName>
</protein>
<evidence type="ECO:0000313" key="2">
    <source>
        <dbReference type="Proteomes" id="UP000799118"/>
    </source>
</evidence>
<organism evidence="1 2">
    <name type="scientific">Gymnopus androsaceus JB14</name>
    <dbReference type="NCBI Taxonomy" id="1447944"/>
    <lineage>
        <taxon>Eukaryota</taxon>
        <taxon>Fungi</taxon>
        <taxon>Dikarya</taxon>
        <taxon>Basidiomycota</taxon>
        <taxon>Agaricomycotina</taxon>
        <taxon>Agaricomycetes</taxon>
        <taxon>Agaricomycetidae</taxon>
        <taxon>Agaricales</taxon>
        <taxon>Marasmiineae</taxon>
        <taxon>Omphalotaceae</taxon>
        <taxon>Gymnopus</taxon>
    </lineage>
</organism>
<evidence type="ECO:0000313" key="1">
    <source>
        <dbReference type="EMBL" id="KAE9394460.1"/>
    </source>
</evidence>
<dbReference type="Proteomes" id="UP000799118">
    <property type="component" value="Unassembled WGS sequence"/>
</dbReference>
<sequence>MNSLMEWEEVMAEAGGCREHYGPCTARASLNRWKIGDVQRVAGVTTTGATTKMEMMASFRSARFLATDNSNSGCPCCLWTVTQLQLLPSNNASTASRWSYIIIRIYSTTEGSVSRWRAEYEHVCVSEFSAFRFADFGGIGGGGGPLRACVDARDTVSSTADTGQA</sequence>
<name>A0A6A4H9P5_9AGAR</name>
<reference evidence="1" key="1">
    <citation type="journal article" date="2019" name="Environ. Microbiol.">
        <title>Fungal ecological strategies reflected in gene transcription - a case study of two litter decomposers.</title>
        <authorList>
            <person name="Barbi F."/>
            <person name="Kohler A."/>
            <person name="Barry K."/>
            <person name="Baskaran P."/>
            <person name="Daum C."/>
            <person name="Fauchery L."/>
            <person name="Ihrmark K."/>
            <person name="Kuo A."/>
            <person name="LaButti K."/>
            <person name="Lipzen A."/>
            <person name="Morin E."/>
            <person name="Grigoriev I.V."/>
            <person name="Henrissat B."/>
            <person name="Lindahl B."/>
            <person name="Martin F."/>
        </authorList>
    </citation>
    <scope>NUCLEOTIDE SEQUENCE</scope>
    <source>
        <strain evidence="1">JB14</strain>
    </source>
</reference>
<dbReference type="EMBL" id="ML769549">
    <property type="protein sequence ID" value="KAE9394460.1"/>
    <property type="molecule type" value="Genomic_DNA"/>
</dbReference>
<keyword evidence="2" id="KW-1185">Reference proteome</keyword>
<accession>A0A6A4H9P5</accession>